<dbReference type="PROSITE" id="PS50102">
    <property type="entry name" value="RRM"/>
    <property type="match status" value="1"/>
</dbReference>
<dbReference type="EMBL" id="ML119669">
    <property type="protein sequence ID" value="RPA82728.1"/>
    <property type="molecule type" value="Genomic_DNA"/>
</dbReference>
<dbReference type="InterPro" id="IPR000504">
    <property type="entry name" value="RRM_dom"/>
</dbReference>
<feature type="domain" description="RRM" evidence="11">
    <location>
        <begin position="236"/>
        <end position="309"/>
    </location>
</feature>
<dbReference type="PANTHER" id="PTHR14089">
    <property type="entry name" value="PRE-MRNA-SPLICING FACTOR RBM22"/>
    <property type="match status" value="1"/>
</dbReference>
<dbReference type="InterPro" id="IPR039171">
    <property type="entry name" value="Cwc2/Slt11"/>
</dbReference>
<comment type="similarity">
    <text evidence="2">Belongs to the SLT11 family.</text>
</comment>
<dbReference type="SUPFAM" id="SSF54928">
    <property type="entry name" value="RNA-binding domain, RBD"/>
    <property type="match status" value="1"/>
</dbReference>
<keyword evidence="13" id="KW-1185">Reference proteome</keyword>
<dbReference type="GO" id="GO:0000974">
    <property type="term" value="C:Prp19 complex"/>
    <property type="evidence" value="ECO:0007669"/>
    <property type="project" value="TreeGrafter"/>
</dbReference>
<keyword evidence="3" id="KW-0507">mRNA processing</keyword>
<dbReference type="InterPro" id="IPR034356">
    <property type="entry name" value="Slt11_RRM"/>
</dbReference>
<dbReference type="AlphaFoldDB" id="A0A3N4IDE6"/>
<keyword evidence="4" id="KW-0747">Spliceosome</keyword>
<dbReference type="GO" id="GO:0071006">
    <property type="term" value="C:U2-type catalytic step 1 spliceosome"/>
    <property type="evidence" value="ECO:0007669"/>
    <property type="project" value="TreeGrafter"/>
</dbReference>
<evidence type="ECO:0000256" key="7">
    <source>
        <dbReference type="ARBA" id="ARBA00023242"/>
    </source>
</evidence>
<accession>A0A3N4IDE6</accession>
<dbReference type="GO" id="GO:0036002">
    <property type="term" value="F:pre-mRNA binding"/>
    <property type="evidence" value="ECO:0007669"/>
    <property type="project" value="TreeGrafter"/>
</dbReference>
<evidence type="ECO:0000256" key="3">
    <source>
        <dbReference type="ARBA" id="ARBA00022664"/>
    </source>
</evidence>
<dbReference type="InterPro" id="IPR012677">
    <property type="entry name" value="Nucleotide-bd_a/b_plait_sf"/>
</dbReference>
<evidence type="ECO:0000313" key="12">
    <source>
        <dbReference type="EMBL" id="RPA82728.1"/>
    </source>
</evidence>
<dbReference type="GO" id="GO:0006397">
    <property type="term" value="P:mRNA processing"/>
    <property type="evidence" value="ECO:0007669"/>
    <property type="project" value="UniProtKB-KW"/>
</dbReference>
<reference evidence="12 13" key="1">
    <citation type="journal article" date="2018" name="Nat. Ecol. Evol.">
        <title>Pezizomycetes genomes reveal the molecular basis of ectomycorrhizal truffle lifestyle.</title>
        <authorList>
            <person name="Murat C."/>
            <person name="Payen T."/>
            <person name="Noel B."/>
            <person name="Kuo A."/>
            <person name="Morin E."/>
            <person name="Chen J."/>
            <person name="Kohler A."/>
            <person name="Krizsan K."/>
            <person name="Balestrini R."/>
            <person name="Da Silva C."/>
            <person name="Montanini B."/>
            <person name="Hainaut M."/>
            <person name="Levati E."/>
            <person name="Barry K.W."/>
            <person name="Belfiori B."/>
            <person name="Cichocki N."/>
            <person name="Clum A."/>
            <person name="Dockter R.B."/>
            <person name="Fauchery L."/>
            <person name="Guy J."/>
            <person name="Iotti M."/>
            <person name="Le Tacon F."/>
            <person name="Lindquist E.A."/>
            <person name="Lipzen A."/>
            <person name="Malagnac F."/>
            <person name="Mello A."/>
            <person name="Molinier V."/>
            <person name="Miyauchi S."/>
            <person name="Poulain J."/>
            <person name="Riccioni C."/>
            <person name="Rubini A."/>
            <person name="Sitrit Y."/>
            <person name="Splivallo R."/>
            <person name="Traeger S."/>
            <person name="Wang M."/>
            <person name="Zifcakova L."/>
            <person name="Wipf D."/>
            <person name="Zambonelli A."/>
            <person name="Paolocci F."/>
            <person name="Nowrousian M."/>
            <person name="Ottonello S."/>
            <person name="Baldrian P."/>
            <person name="Spatafora J.W."/>
            <person name="Henrissat B."/>
            <person name="Nagy L.G."/>
            <person name="Aury J.M."/>
            <person name="Wincker P."/>
            <person name="Grigoriev I.V."/>
            <person name="Bonfante P."/>
            <person name="Martin F.M."/>
        </authorList>
    </citation>
    <scope>NUCLEOTIDE SEQUENCE [LARGE SCALE GENOMIC DNA]</scope>
    <source>
        <strain evidence="12 13">RN42</strain>
    </source>
</reference>
<dbReference type="Gene3D" id="3.30.70.330">
    <property type="match status" value="1"/>
</dbReference>
<keyword evidence="7" id="KW-0539">Nucleus</keyword>
<dbReference type="InterPro" id="IPR035979">
    <property type="entry name" value="RBD_domain_sf"/>
</dbReference>
<name>A0A3N4IDE6_ASCIM</name>
<evidence type="ECO:0000256" key="6">
    <source>
        <dbReference type="ARBA" id="ARBA00023187"/>
    </source>
</evidence>
<proteinExistence type="inferred from homology"/>
<comment type="subcellular location">
    <subcellularLocation>
        <location evidence="1">Nucleus</location>
    </subcellularLocation>
</comment>
<dbReference type="InterPro" id="IPR048995">
    <property type="entry name" value="STL11/RBM22-like_N"/>
</dbReference>
<dbReference type="CDD" id="cd12265">
    <property type="entry name" value="RRM_SLT11"/>
    <property type="match status" value="1"/>
</dbReference>
<evidence type="ECO:0000256" key="4">
    <source>
        <dbReference type="ARBA" id="ARBA00022728"/>
    </source>
</evidence>
<dbReference type="Proteomes" id="UP000275078">
    <property type="component" value="Unassembled WGS sequence"/>
</dbReference>
<dbReference type="GO" id="GO:0008380">
    <property type="term" value="P:RNA splicing"/>
    <property type="evidence" value="ECO:0007669"/>
    <property type="project" value="UniProtKB-KW"/>
</dbReference>
<dbReference type="SMART" id="SM00360">
    <property type="entry name" value="RRM"/>
    <property type="match status" value="1"/>
</dbReference>
<evidence type="ECO:0000256" key="5">
    <source>
        <dbReference type="ARBA" id="ARBA00022884"/>
    </source>
</evidence>
<keyword evidence="5 9" id="KW-0694">RNA-binding</keyword>
<dbReference type="GO" id="GO:0017070">
    <property type="term" value="F:U6 snRNA binding"/>
    <property type="evidence" value="ECO:0007669"/>
    <property type="project" value="TreeGrafter"/>
</dbReference>
<dbReference type="Pfam" id="PF00076">
    <property type="entry name" value="RRM_1"/>
    <property type="match status" value="1"/>
</dbReference>
<evidence type="ECO:0000256" key="8">
    <source>
        <dbReference type="ARBA" id="ARBA00025609"/>
    </source>
</evidence>
<dbReference type="GO" id="GO:0071007">
    <property type="term" value="C:U2-type catalytic step 2 spliceosome"/>
    <property type="evidence" value="ECO:0007669"/>
    <property type="project" value="TreeGrafter"/>
</dbReference>
<evidence type="ECO:0000256" key="9">
    <source>
        <dbReference type="PROSITE-ProRule" id="PRU00176"/>
    </source>
</evidence>
<organism evidence="12 13">
    <name type="scientific">Ascobolus immersus RN42</name>
    <dbReference type="NCBI Taxonomy" id="1160509"/>
    <lineage>
        <taxon>Eukaryota</taxon>
        <taxon>Fungi</taxon>
        <taxon>Dikarya</taxon>
        <taxon>Ascomycota</taxon>
        <taxon>Pezizomycotina</taxon>
        <taxon>Pezizomycetes</taxon>
        <taxon>Pezizales</taxon>
        <taxon>Ascobolaceae</taxon>
        <taxon>Ascobolus</taxon>
    </lineage>
</organism>
<feature type="compositionally biased region" description="Gly residues" evidence="10">
    <location>
        <begin position="201"/>
        <end position="222"/>
    </location>
</feature>
<keyword evidence="6" id="KW-0508">mRNA splicing</keyword>
<dbReference type="PANTHER" id="PTHR14089:SF6">
    <property type="entry name" value="PRE-MRNA-SPLICING FACTOR RBM22"/>
    <property type="match status" value="1"/>
</dbReference>
<evidence type="ECO:0000256" key="1">
    <source>
        <dbReference type="ARBA" id="ARBA00004123"/>
    </source>
</evidence>
<dbReference type="STRING" id="1160509.A0A3N4IDE6"/>
<evidence type="ECO:0000256" key="2">
    <source>
        <dbReference type="ARBA" id="ARBA00007781"/>
    </source>
</evidence>
<evidence type="ECO:0000259" key="11">
    <source>
        <dbReference type="PROSITE" id="PS50102"/>
    </source>
</evidence>
<comment type="function">
    <text evidence="8">Involved in pre-mRNA splicing. Facilitates the cooperative formation of U2/U6 helix II in association with stem II in the spliceosome. Binds to RNA.</text>
</comment>
<feature type="compositionally biased region" description="Gly residues" evidence="10">
    <location>
        <begin position="178"/>
        <end position="188"/>
    </location>
</feature>
<dbReference type="Pfam" id="PF21369">
    <property type="entry name" value="STL11_N"/>
    <property type="match status" value="1"/>
</dbReference>
<protein>
    <recommendedName>
        <fullName evidence="11">RRM domain-containing protein</fullName>
    </recommendedName>
</protein>
<sequence length="382" mass="41203">MPPTGALKADVNRAGWESSDFPSVCENCLPDNPYVQMIKENHGLECKICTRPFTVFRWAADRTSRFRKTNVCLTCARLKNCCQCCMLDLTFGLPIVVRDAALKLVTQGPTSSINKEYFAQNNEGKFKDGDIPEEYEKTDAAARDLLKRLANSQPYYRKPRAQVEGGSEDQRRQITAGGESGGQGGQKLGPGPIRTPRGGNAARGGRGGGVGRGGRVGGGGQPGPHDAIPPNDPTITSLFLTGIEDDLPEHAIRDFFAPFGNIRSLVCVHRSRSAFVNYATRQGAEAAAESCQGRAVIQGCRLRVQWGKPRPLGNIDRNQAAAIVKQAAAAREMGMNINIPDGQVQAPSGGEEQVTLADVDNIQVALPPGQADYKFKSQQPIQ</sequence>
<feature type="region of interest" description="Disordered" evidence="10">
    <location>
        <begin position="156"/>
        <end position="236"/>
    </location>
</feature>
<evidence type="ECO:0000256" key="10">
    <source>
        <dbReference type="SAM" id="MobiDB-lite"/>
    </source>
</evidence>
<gene>
    <name evidence="12" type="ORF">BJ508DRAFT_413896</name>
</gene>
<dbReference type="FunFam" id="3.30.70.330:FF:000396">
    <property type="entry name" value="Putative Pre-mRNA-splicing factor slt11"/>
    <property type="match status" value="1"/>
</dbReference>
<dbReference type="OrthoDB" id="10259600at2759"/>
<evidence type="ECO:0000313" key="13">
    <source>
        <dbReference type="Proteomes" id="UP000275078"/>
    </source>
</evidence>